<name>A0ACB9R1D8_9MYRT</name>
<proteinExistence type="predicted"/>
<evidence type="ECO:0000313" key="1">
    <source>
        <dbReference type="EMBL" id="KAI4371479.1"/>
    </source>
</evidence>
<keyword evidence="2" id="KW-1185">Reference proteome</keyword>
<accession>A0ACB9R1D8</accession>
<dbReference type="EMBL" id="CM042884">
    <property type="protein sequence ID" value="KAI4371479.1"/>
    <property type="molecule type" value="Genomic_DNA"/>
</dbReference>
<evidence type="ECO:0000313" key="2">
    <source>
        <dbReference type="Proteomes" id="UP001057402"/>
    </source>
</evidence>
<gene>
    <name evidence="1" type="ORF">MLD38_019710</name>
</gene>
<dbReference type="Proteomes" id="UP001057402">
    <property type="component" value="Chromosome 5"/>
</dbReference>
<organism evidence="1 2">
    <name type="scientific">Melastoma candidum</name>
    <dbReference type="NCBI Taxonomy" id="119954"/>
    <lineage>
        <taxon>Eukaryota</taxon>
        <taxon>Viridiplantae</taxon>
        <taxon>Streptophyta</taxon>
        <taxon>Embryophyta</taxon>
        <taxon>Tracheophyta</taxon>
        <taxon>Spermatophyta</taxon>
        <taxon>Magnoliopsida</taxon>
        <taxon>eudicotyledons</taxon>
        <taxon>Gunneridae</taxon>
        <taxon>Pentapetalae</taxon>
        <taxon>rosids</taxon>
        <taxon>malvids</taxon>
        <taxon>Myrtales</taxon>
        <taxon>Melastomataceae</taxon>
        <taxon>Melastomatoideae</taxon>
        <taxon>Melastomateae</taxon>
        <taxon>Melastoma</taxon>
    </lineage>
</organism>
<reference evidence="2" key="1">
    <citation type="journal article" date="2023" name="Front. Plant Sci.">
        <title>Chromosomal-level genome assembly of Melastoma candidum provides insights into trichome evolution.</title>
        <authorList>
            <person name="Zhong Y."/>
            <person name="Wu W."/>
            <person name="Sun C."/>
            <person name="Zou P."/>
            <person name="Liu Y."/>
            <person name="Dai S."/>
            <person name="Zhou R."/>
        </authorList>
    </citation>
    <scope>NUCLEOTIDE SEQUENCE [LARGE SCALE GENOMIC DNA]</scope>
</reference>
<protein>
    <submittedName>
        <fullName evidence="1">Uncharacterized protein</fullName>
    </submittedName>
</protein>
<sequence>MVAPSPSGSSPVVTAPKTLRGLNKPKCIQCGNVARSRCPYQSCKSCCARAENPCHIHVLKANATFPEKASNANSPVFGQQTSDPSASVSSHRVSSLRQLSSNFAQFNNVLLPVRKKPLTKKDAASINEWRFKKLKEFRDRNIEIENEAFDRYMKNVNLLEEIFSPELQTEASAKVEPSSSVSTEQNNAMILEMKLKLSANPARKDNTRKRICAIVDRGLENLRRCGSMEGAGSGIIDENPKWKGWNPDRASLISDLNEKLNKARNEEDLQSCLEMRARLTNKHRTSADAGPEGLISSKPGEDIAADDQKTRQAPVIAPLKLVTRNTLSDENLNHVDAYFSLLDRVEAL</sequence>
<comment type="caution">
    <text evidence="1">The sequence shown here is derived from an EMBL/GenBank/DDBJ whole genome shotgun (WGS) entry which is preliminary data.</text>
</comment>